<feature type="coiled-coil region" evidence="1">
    <location>
        <begin position="127"/>
        <end position="154"/>
    </location>
</feature>
<dbReference type="EMBL" id="PQIB02000004">
    <property type="protein sequence ID" value="RLN22989.1"/>
    <property type="molecule type" value="Genomic_DNA"/>
</dbReference>
<sequence length="155" mass="18686">MRPHRAEPPYPRDGAPPYLQHHVILRITLHSLEQGQSNRAQAQGIQVPMCFCGSLCKMMESQVLGDDFGMRFFMCENYEYDPPKRYGKERPKWLDTEQSQEAKEQVEWQARWAAERWQRMLHEEKMEEKGKKDREEIRKRIEEAERQEAKERYET</sequence>
<dbReference type="STRING" id="4540.A0A3L6SK23"/>
<reference evidence="3" key="1">
    <citation type="journal article" date="2019" name="Nat. Commun.">
        <title>The genome of broomcorn millet.</title>
        <authorList>
            <person name="Zou C."/>
            <person name="Miki D."/>
            <person name="Li D."/>
            <person name="Tang Q."/>
            <person name="Xiao L."/>
            <person name="Rajput S."/>
            <person name="Deng P."/>
            <person name="Jia W."/>
            <person name="Huang R."/>
            <person name="Zhang M."/>
            <person name="Sun Y."/>
            <person name="Hu J."/>
            <person name="Fu X."/>
            <person name="Schnable P.S."/>
            <person name="Li F."/>
            <person name="Zhang H."/>
            <person name="Feng B."/>
            <person name="Zhu X."/>
            <person name="Liu R."/>
            <person name="Schnable J.C."/>
            <person name="Zhu J.-K."/>
            <person name="Zhang H."/>
        </authorList>
    </citation>
    <scope>NUCLEOTIDE SEQUENCE [LARGE SCALE GENOMIC DNA]</scope>
</reference>
<accession>A0A3L6SK23</accession>
<comment type="caution">
    <text evidence="2">The sequence shown here is derived from an EMBL/GenBank/DDBJ whole genome shotgun (WGS) entry which is preliminary data.</text>
</comment>
<dbReference type="OrthoDB" id="10603259at2759"/>
<keyword evidence="1" id="KW-0175">Coiled coil</keyword>
<keyword evidence="3" id="KW-1185">Reference proteome</keyword>
<proteinExistence type="predicted"/>
<gene>
    <name evidence="2" type="ORF">C2845_PM07G26740</name>
</gene>
<evidence type="ECO:0000313" key="2">
    <source>
        <dbReference type="EMBL" id="RLN22989.1"/>
    </source>
</evidence>
<dbReference type="Proteomes" id="UP000275267">
    <property type="component" value="Unassembled WGS sequence"/>
</dbReference>
<name>A0A3L6SK23_PANMI</name>
<protein>
    <submittedName>
        <fullName evidence="2">Uncharacterized protein</fullName>
    </submittedName>
</protein>
<organism evidence="2 3">
    <name type="scientific">Panicum miliaceum</name>
    <name type="common">Proso millet</name>
    <name type="synonym">Broomcorn millet</name>
    <dbReference type="NCBI Taxonomy" id="4540"/>
    <lineage>
        <taxon>Eukaryota</taxon>
        <taxon>Viridiplantae</taxon>
        <taxon>Streptophyta</taxon>
        <taxon>Embryophyta</taxon>
        <taxon>Tracheophyta</taxon>
        <taxon>Spermatophyta</taxon>
        <taxon>Magnoliopsida</taxon>
        <taxon>Liliopsida</taxon>
        <taxon>Poales</taxon>
        <taxon>Poaceae</taxon>
        <taxon>PACMAD clade</taxon>
        <taxon>Panicoideae</taxon>
        <taxon>Panicodae</taxon>
        <taxon>Paniceae</taxon>
        <taxon>Panicinae</taxon>
        <taxon>Panicum</taxon>
        <taxon>Panicum sect. Panicum</taxon>
    </lineage>
</organism>
<dbReference type="PANTHER" id="PTHR48143:SF1">
    <property type="entry name" value="ZINC FINGER GRF-TYPE DOMAIN-CONTAINING PROTEIN"/>
    <property type="match status" value="1"/>
</dbReference>
<evidence type="ECO:0000313" key="3">
    <source>
        <dbReference type="Proteomes" id="UP000275267"/>
    </source>
</evidence>
<dbReference type="AlphaFoldDB" id="A0A3L6SK23"/>
<dbReference type="PANTHER" id="PTHR48143">
    <property type="entry name" value="ZINC FINGER GRF-TYPE DOMAIN-CONTAINING PROTEIN"/>
    <property type="match status" value="1"/>
</dbReference>
<evidence type="ECO:0000256" key="1">
    <source>
        <dbReference type="SAM" id="Coils"/>
    </source>
</evidence>